<dbReference type="GO" id="GO:0016042">
    <property type="term" value="P:lipid catabolic process"/>
    <property type="evidence" value="ECO:0007669"/>
    <property type="project" value="InterPro"/>
</dbReference>
<accession>A0A367E7Q2</accession>
<evidence type="ECO:0000256" key="1">
    <source>
        <dbReference type="SAM" id="MobiDB-lite"/>
    </source>
</evidence>
<protein>
    <submittedName>
        <fullName evidence="2">Lipase</fullName>
    </submittedName>
</protein>
<dbReference type="InterPro" id="IPR005152">
    <property type="entry name" value="Lipase_secreted"/>
</dbReference>
<dbReference type="GO" id="GO:0004806">
    <property type="term" value="F:triacylglycerol lipase activity"/>
    <property type="evidence" value="ECO:0007669"/>
    <property type="project" value="InterPro"/>
</dbReference>
<comment type="caution">
    <text evidence="2">The sequence shown here is derived from an EMBL/GenBank/DDBJ whole genome shotgun (WGS) entry which is preliminary data.</text>
</comment>
<dbReference type="Gene3D" id="3.40.50.1820">
    <property type="entry name" value="alpha/beta hydrolase"/>
    <property type="match status" value="1"/>
</dbReference>
<gene>
    <name evidence="2" type="ORF">DQ392_29640</name>
</gene>
<dbReference type="OrthoDB" id="9798122at2"/>
<dbReference type="Gene3D" id="1.10.260.130">
    <property type="match status" value="1"/>
</dbReference>
<dbReference type="EMBL" id="QOIM01000045">
    <property type="protein sequence ID" value="RCG14068.1"/>
    <property type="molecule type" value="Genomic_DNA"/>
</dbReference>
<organism evidence="2 3">
    <name type="scientific">Streptomyces reniochalinae</name>
    <dbReference type="NCBI Taxonomy" id="2250578"/>
    <lineage>
        <taxon>Bacteria</taxon>
        <taxon>Bacillati</taxon>
        <taxon>Actinomycetota</taxon>
        <taxon>Actinomycetes</taxon>
        <taxon>Kitasatosporales</taxon>
        <taxon>Streptomycetaceae</taxon>
        <taxon>Streptomyces</taxon>
    </lineage>
</organism>
<evidence type="ECO:0000313" key="2">
    <source>
        <dbReference type="EMBL" id="RCG14068.1"/>
    </source>
</evidence>
<dbReference type="Proteomes" id="UP000253507">
    <property type="component" value="Unassembled WGS sequence"/>
</dbReference>
<proteinExistence type="predicted"/>
<feature type="region of interest" description="Disordered" evidence="1">
    <location>
        <begin position="1"/>
        <end position="23"/>
    </location>
</feature>
<name>A0A367E7Q2_9ACTN</name>
<dbReference type="PIRSF" id="PIRSF029171">
    <property type="entry name" value="Esterase_LipA"/>
    <property type="match status" value="1"/>
</dbReference>
<dbReference type="Pfam" id="PF03583">
    <property type="entry name" value="LIP"/>
    <property type="match status" value="1"/>
</dbReference>
<reference evidence="2 3" key="1">
    <citation type="submission" date="2018-06" db="EMBL/GenBank/DDBJ databases">
        <title>Streptomyces reniochalinae sp. nov. and Streptomyces diacarnus sp. nov. from marine sponges.</title>
        <authorList>
            <person name="Li L."/>
        </authorList>
    </citation>
    <scope>NUCLEOTIDE SEQUENCE [LARGE SCALE GENOMIC DNA]</scope>
    <source>
        <strain evidence="2 3">LHW50302</strain>
    </source>
</reference>
<dbReference type="AlphaFoldDB" id="A0A367E7Q2"/>
<keyword evidence="3" id="KW-1185">Reference proteome</keyword>
<evidence type="ECO:0000313" key="3">
    <source>
        <dbReference type="Proteomes" id="UP000253507"/>
    </source>
</evidence>
<dbReference type="SUPFAM" id="SSF53474">
    <property type="entry name" value="alpha/beta-Hydrolases"/>
    <property type="match status" value="1"/>
</dbReference>
<sequence length="429" mass="43187">MESIRTASAGGRGARRGRRLRGRTAAGAVVSALAAVALTGAAPATGTGRTAGWTAGNGAATAVGTPEPPGRGGGPGAVLSAEPTSFQSWPGVPTAASAWKITYRSTGADGRPNAVSGTVLVPHDGRGGPRPLVTYAVGTVGMGDQCAPSSGFPDGTTTEAPLVNAALVRGYAVAVTDYEGLGTPGDHTYTVARAEATAVLDAARAAQRLPGARKLGVGPRSPVGIMGYSQGGQASAKAAEIAAWYAPRLDVRGTASGGVPADLSQVAEASDGGDNAGFVLMSAIGHDAAFPRLHLEKYLNAKGRRLTGTARDACASEILKAAAGTRLDDLTVTNPLRRPDWHARIAADTLGGRAPAAPTFVYHGEADEVVPYAQGQGLRARWCARGSAVSFRSFPGSDHVGTAVAGNAPALAWLGDRFAGEPAPDDCPA</sequence>
<dbReference type="PANTHER" id="PTHR34853:SF1">
    <property type="entry name" value="LIPASE 5"/>
    <property type="match status" value="1"/>
</dbReference>
<dbReference type="RefSeq" id="WP_114018800.1">
    <property type="nucleotide sequence ID" value="NZ_QOIM01000045.1"/>
</dbReference>
<feature type="compositionally biased region" description="Basic residues" evidence="1">
    <location>
        <begin position="13"/>
        <end position="22"/>
    </location>
</feature>
<dbReference type="PANTHER" id="PTHR34853">
    <property type="match status" value="1"/>
</dbReference>
<feature type="region of interest" description="Disordered" evidence="1">
    <location>
        <begin position="43"/>
        <end position="78"/>
    </location>
</feature>
<dbReference type="InterPro" id="IPR029058">
    <property type="entry name" value="AB_hydrolase_fold"/>
</dbReference>
<feature type="compositionally biased region" description="Low complexity" evidence="1">
    <location>
        <begin position="43"/>
        <end position="65"/>
    </location>
</feature>